<dbReference type="SUPFAM" id="SSF51735">
    <property type="entry name" value="NAD(P)-binding Rossmann-fold domains"/>
    <property type="match status" value="1"/>
</dbReference>
<comment type="caution">
    <text evidence="2">The sequence shown here is derived from an EMBL/GenBank/DDBJ whole genome shotgun (WGS) entry which is preliminary data.</text>
</comment>
<dbReference type="Proteomes" id="UP000030848">
    <property type="component" value="Unassembled WGS sequence"/>
</dbReference>
<dbReference type="CDD" id="cd05233">
    <property type="entry name" value="SDR_c"/>
    <property type="match status" value="1"/>
</dbReference>
<dbReference type="PRINTS" id="PR00080">
    <property type="entry name" value="SDRFAMILY"/>
</dbReference>
<sequence length="244" mass="25544">MKSALVTGASRGIGRGIALRLAGKGYGLTITSRKDGDLQVLEQELVAAGAPKVVRHAADMARRDCLPALIAAHEDGFGAMNALVVNAGVGTAGKVADYDLKRLDKTLEVNFACAVVLIKKSLPMLRTAAAEDPVRGARIIGVSSITGAYAEPGLAVYGASKAALLSLLETVNLEESARGVTASAIAPAFVDTDMSDWVTDRIPKDEMIPVEDVVRVVDMLLELSANTVVNRIVLSRKGTNGYSV</sequence>
<evidence type="ECO:0000313" key="2">
    <source>
        <dbReference type="EMBL" id="KHF43107.1"/>
    </source>
</evidence>
<accession>A0A837D624</accession>
<dbReference type="RefSeq" id="WP_037312128.1">
    <property type="nucleotide sequence ID" value="NZ_FOWS01000001.1"/>
</dbReference>
<dbReference type="PRINTS" id="PR00081">
    <property type="entry name" value="GDHRDH"/>
</dbReference>
<dbReference type="InterPro" id="IPR002347">
    <property type="entry name" value="SDR_fam"/>
</dbReference>
<dbReference type="InterPro" id="IPR036291">
    <property type="entry name" value="NAD(P)-bd_dom_sf"/>
</dbReference>
<gene>
    <name evidence="2" type="ORF">MINT15_33090</name>
</gene>
<dbReference type="Pfam" id="PF00106">
    <property type="entry name" value="adh_short"/>
    <property type="match status" value="1"/>
</dbReference>
<organism evidence="2 3">
    <name type="scientific">Saccharomonospora viridis</name>
    <dbReference type="NCBI Taxonomy" id="1852"/>
    <lineage>
        <taxon>Bacteria</taxon>
        <taxon>Bacillati</taxon>
        <taxon>Actinomycetota</taxon>
        <taxon>Actinomycetes</taxon>
        <taxon>Pseudonocardiales</taxon>
        <taxon>Pseudonocardiaceae</taxon>
        <taxon>Saccharomonospora</taxon>
    </lineage>
</organism>
<proteinExistence type="inferred from homology"/>
<name>A0A837D624_9PSEU</name>
<protein>
    <submittedName>
        <fullName evidence="2">Short-chain dehydrogenase</fullName>
    </submittedName>
</protein>
<evidence type="ECO:0000256" key="1">
    <source>
        <dbReference type="RuleBase" id="RU000363"/>
    </source>
</evidence>
<dbReference type="PANTHER" id="PTHR43975:SF2">
    <property type="entry name" value="EG:BACR7A4.14 PROTEIN-RELATED"/>
    <property type="match status" value="1"/>
</dbReference>
<dbReference type="EMBL" id="JRZE01000006">
    <property type="protein sequence ID" value="KHF43107.1"/>
    <property type="molecule type" value="Genomic_DNA"/>
</dbReference>
<dbReference type="OrthoDB" id="158573at2"/>
<dbReference type="PANTHER" id="PTHR43975">
    <property type="entry name" value="ZGC:101858"/>
    <property type="match status" value="1"/>
</dbReference>
<comment type="similarity">
    <text evidence="1">Belongs to the short-chain dehydrogenases/reductases (SDR) family.</text>
</comment>
<dbReference type="AlphaFoldDB" id="A0A837D624"/>
<evidence type="ECO:0000313" key="3">
    <source>
        <dbReference type="Proteomes" id="UP000030848"/>
    </source>
</evidence>
<reference evidence="2 3" key="1">
    <citation type="submission" date="2014-10" db="EMBL/GenBank/DDBJ databases">
        <title>Genome sequence of Micropolyspora internatus JCM3315.</title>
        <authorList>
            <person name="Shin S.-K."/>
            <person name="Yi H."/>
        </authorList>
    </citation>
    <scope>NUCLEOTIDE SEQUENCE [LARGE SCALE GENOMIC DNA]</scope>
    <source>
        <strain evidence="2 3">JCM 3315</strain>
    </source>
</reference>
<dbReference type="Gene3D" id="3.40.50.720">
    <property type="entry name" value="NAD(P)-binding Rossmann-like Domain"/>
    <property type="match status" value="1"/>
</dbReference>